<protein>
    <submittedName>
        <fullName evidence="1">Uncharacterized protein</fullName>
    </submittedName>
</protein>
<accession>A0ABQ9GIG4</accession>
<keyword evidence="2" id="KW-1185">Reference proteome</keyword>
<reference evidence="1 2" key="1">
    <citation type="submission" date="2023-02" db="EMBL/GenBank/DDBJ databases">
        <title>LHISI_Scaffold_Assembly.</title>
        <authorList>
            <person name="Stuart O.P."/>
            <person name="Cleave R."/>
            <person name="Magrath M.J.L."/>
            <person name="Mikheyev A.S."/>
        </authorList>
    </citation>
    <scope>NUCLEOTIDE SEQUENCE [LARGE SCALE GENOMIC DNA]</scope>
    <source>
        <strain evidence="1">Daus_M_001</strain>
        <tissue evidence="1">Leg muscle</tissue>
    </source>
</reference>
<dbReference type="EMBL" id="JARBHB010000012">
    <property type="protein sequence ID" value="KAJ8871814.1"/>
    <property type="molecule type" value="Genomic_DNA"/>
</dbReference>
<organism evidence="1 2">
    <name type="scientific">Dryococelus australis</name>
    <dbReference type="NCBI Taxonomy" id="614101"/>
    <lineage>
        <taxon>Eukaryota</taxon>
        <taxon>Metazoa</taxon>
        <taxon>Ecdysozoa</taxon>
        <taxon>Arthropoda</taxon>
        <taxon>Hexapoda</taxon>
        <taxon>Insecta</taxon>
        <taxon>Pterygota</taxon>
        <taxon>Neoptera</taxon>
        <taxon>Polyneoptera</taxon>
        <taxon>Phasmatodea</taxon>
        <taxon>Verophasmatodea</taxon>
        <taxon>Anareolatae</taxon>
        <taxon>Phasmatidae</taxon>
        <taxon>Eurycanthinae</taxon>
        <taxon>Dryococelus</taxon>
    </lineage>
</organism>
<comment type="caution">
    <text evidence="1">The sequence shown here is derived from an EMBL/GenBank/DDBJ whole genome shotgun (WGS) entry which is preliminary data.</text>
</comment>
<proteinExistence type="predicted"/>
<sequence>MGGPTQEKLQRNDYLMCDAVDKGVIYAAVSGAVAINNRPLAPHTTRHPSRRTGFGSRRGFLPDFRMSESCRTMSADFFRGSLFSPALSFRRISGSQDIDVKSRPNPELQRHTQAKCSHRPAKCWNEVRLHPVLDSPADSPANRGTFHNACISRADTRPVSRASRN</sequence>
<evidence type="ECO:0000313" key="2">
    <source>
        <dbReference type="Proteomes" id="UP001159363"/>
    </source>
</evidence>
<dbReference type="Proteomes" id="UP001159363">
    <property type="component" value="Chromosome 11"/>
</dbReference>
<name>A0ABQ9GIG4_9NEOP</name>
<gene>
    <name evidence="1" type="ORF">PR048_028154</name>
</gene>
<evidence type="ECO:0000313" key="1">
    <source>
        <dbReference type="EMBL" id="KAJ8871814.1"/>
    </source>
</evidence>